<dbReference type="SMART" id="SM00349">
    <property type="entry name" value="KRAB"/>
    <property type="match status" value="1"/>
</dbReference>
<dbReference type="PANTHER" id="PTHR23232:SF142">
    <property type="entry name" value="GASTRULA ZINC FINGER PROTEIN XLCGF57.1-LIKE-RELATED"/>
    <property type="match status" value="1"/>
</dbReference>
<dbReference type="GO" id="GO:0006355">
    <property type="term" value="P:regulation of DNA-templated transcription"/>
    <property type="evidence" value="ECO:0007669"/>
    <property type="project" value="InterPro"/>
</dbReference>
<dbReference type="EMBL" id="JACDTQ010002604">
    <property type="protein sequence ID" value="KAF5917069.1"/>
    <property type="molecule type" value="Genomic_DNA"/>
</dbReference>
<accession>A0A7J7EMT6</accession>
<proteinExistence type="predicted"/>
<sequence>MLENYSNLVSLGYQASKPDALSRLERGEEPWTIEDEIHSRTCPETGKVDNHLQGRWESQRMLKGMEQHHEDNAFGNIVPQSKSHFPVRQNHRFKFYIKTLKSNLSLVNQSKSYEMKNSIKFNGDGILFLPGKHEDFHSPVKYPGIYPGDKWYVCNQCEKDFNVNSAPIKELTKERDPMDSAIGGVKFNECRECASAFSDQLPHVTFAPSLHPLPHQRSLCMYSPVGTVLAFLWKSAALASPLQWLSYFLLNRKGLTHSTHNRSLPKPKTLSDHCFSQPCDCRLSGDISASTNLFYLPKSWGGLSPLCRTDTRLPLRWPRPWRSSVTSPI</sequence>
<evidence type="ECO:0000259" key="1">
    <source>
        <dbReference type="PROSITE" id="PS50805"/>
    </source>
</evidence>
<name>A0A7J7EMT6_DICBM</name>
<reference evidence="2 3" key="1">
    <citation type="journal article" date="2020" name="Mol. Biol. Evol.">
        <title>Interspecific Gene Flow and the Evolution of Specialization in Black and White Rhinoceros.</title>
        <authorList>
            <person name="Moodley Y."/>
            <person name="Westbury M.V."/>
            <person name="Russo I.M."/>
            <person name="Gopalakrishnan S."/>
            <person name="Rakotoarivelo A."/>
            <person name="Olsen R.A."/>
            <person name="Prost S."/>
            <person name="Tunstall T."/>
            <person name="Ryder O.A."/>
            <person name="Dalen L."/>
            <person name="Bruford M.W."/>
        </authorList>
    </citation>
    <scope>NUCLEOTIDE SEQUENCE [LARGE SCALE GENOMIC DNA]</scope>
    <source>
        <strain evidence="2">SBR-YM</strain>
        <tissue evidence="2">Skin</tissue>
    </source>
</reference>
<feature type="domain" description="KRAB" evidence="1">
    <location>
        <begin position="1"/>
        <end position="43"/>
    </location>
</feature>
<comment type="caution">
    <text evidence="2">The sequence shown here is derived from an EMBL/GenBank/DDBJ whole genome shotgun (WGS) entry which is preliminary data.</text>
</comment>
<organism evidence="2 3">
    <name type="scientific">Diceros bicornis minor</name>
    <name type="common">South-central black rhinoceros</name>
    <dbReference type="NCBI Taxonomy" id="77932"/>
    <lineage>
        <taxon>Eukaryota</taxon>
        <taxon>Metazoa</taxon>
        <taxon>Chordata</taxon>
        <taxon>Craniata</taxon>
        <taxon>Vertebrata</taxon>
        <taxon>Euteleostomi</taxon>
        <taxon>Mammalia</taxon>
        <taxon>Eutheria</taxon>
        <taxon>Laurasiatheria</taxon>
        <taxon>Perissodactyla</taxon>
        <taxon>Rhinocerotidae</taxon>
        <taxon>Diceros</taxon>
    </lineage>
</organism>
<dbReference type="Proteomes" id="UP000551758">
    <property type="component" value="Unassembled WGS sequence"/>
</dbReference>
<dbReference type="InterPro" id="IPR050169">
    <property type="entry name" value="Krueppel_C2H2_ZnF"/>
</dbReference>
<gene>
    <name evidence="2" type="ORF">HPG69_013994</name>
</gene>
<evidence type="ECO:0000313" key="2">
    <source>
        <dbReference type="EMBL" id="KAF5917069.1"/>
    </source>
</evidence>
<dbReference type="AlphaFoldDB" id="A0A7J7EMT6"/>
<keyword evidence="3" id="KW-1185">Reference proteome</keyword>
<dbReference type="SUPFAM" id="SSF109640">
    <property type="entry name" value="KRAB domain (Kruppel-associated box)"/>
    <property type="match status" value="1"/>
</dbReference>
<dbReference type="PROSITE" id="PS50805">
    <property type="entry name" value="KRAB"/>
    <property type="match status" value="1"/>
</dbReference>
<protein>
    <recommendedName>
        <fullName evidence="1">KRAB domain-containing protein</fullName>
    </recommendedName>
</protein>
<dbReference type="InterPro" id="IPR036051">
    <property type="entry name" value="KRAB_dom_sf"/>
</dbReference>
<dbReference type="InterPro" id="IPR001909">
    <property type="entry name" value="KRAB"/>
</dbReference>
<dbReference type="PANTHER" id="PTHR23232">
    <property type="entry name" value="KRAB DOMAIN C2H2 ZINC FINGER"/>
    <property type="match status" value="1"/>
</dbReference>
<evidence type="ECO:0000313" key="3">
    <source>
        <dbReference type="Proteomes" id="UP000551758"/>
    </source>
</evidence>